<dbReference type="Gene3D" id="3.40.50.280">
    <property type="entry name" value="Cobalamin-binding domain"/>
    <property type="match status" value="1"/>
</dbReference>
<evidence type="ECO:0000259" key="1">
    <source>
        <dbReference type="SMART" id="SM00729"/>
    </source>
</evidence>
<proteinExistence type="predicted"/>
<keyword evidence="3" id="KW-1185">Reference proteome</keyword>
<dbReference type="Proteomes" id="UP000027093">
    <property type="component" value="Chromosome"/>
</dbReference>
<dbReference type="InterPro" id="IPR007197">
    <property type="entry name" value="rSAM"/>
</dbReference>
<dbReference type="STRING" id="926571.NVIE_007950"/>
<organism evidence="2 3">
    <name type="scientific">Nitrososphaera viennensis EN76</name>
    <dbReference type="NCBI Taxonomy" id="926571"/>
    <lineage>
        <taxon>Archaea</taxon>
        <taxon>Nitrososphaerota</taxon>
        <taxon>Nitrososphaeria</taxon>
        <taxon>Nitrososphaerales</taxon>
        <taxon>Nitrososphaeraceae</taxon>
        <taxon>Nitrososphaera</taxon>
    </lineage>
</organism>
<dbReference type="PANTHER" id="PTHR42731">
    <property type="entry name" value="SLL1084 PROTEIN"/>
    <property type="match status" value="1"/>
</dbReference>
<dbReference type="InterPro" id="IPR023404">
    <property type="entry name" value="rSAM_horseshoe"/>
</dbReference>
<dbReference type="Pfam" id="PF04055">
    <property type="entry name" value="Radical_SAM"/>
    <property type="match status" value="1"/>
</dbReference>
<evidence type="ECO:0000313" key="3">
    <source>
        <dbReference type="Proteomes" id="UP000027093"/>
    </source>
</evidence>
<gene>
    <name evidence="2" type="ORF">NVIE_007950</name>
</gene>
<reference evidence="2 3" key="1">
    <citation type="journal article" date="2014" name="Int. J. Syst. Evol. Microbiol.">
        <title>Nitrososphaera viennensis gen. nov., sp. nov., an aerobic and mesophilic, ammonia-oxidizing archaeon from soil and a member of the archaeal phylum Thaumarchaeota.</title>
        <authorList>
            <person name="Stieglmeier M."/>
            <person name="Klingl A."/>
            <person name="Alves R.J."/>
            <person name="Rittmann S.K."/>
            <person name="Melcher M."/>
            <person name="Leisch N."/>
            <person name="Schleper C."/>
        </authorList>
    </citation>
    <scope>NUCLEOTIDE SEQUENCE [LARGE SCALE GENOMIC DNA]</scope>
    <source>
        <strain evidence="2">EN76</strain>
    </source>
</reference>
<dbReference type="SUPFAM" id="SSF102114">
    <property type="entry name" value="Radical SAM enzymes"/>
    <property type="match status" value="1"/>
</dbReference>
<name>A0A060HI89_9ARCH</name>
<dbReference type="GO" id="GO:0051536">
    <property type="term" value="F:iron-sulfur cluster binding"/>
    <property type="evidence" value="ECO:0007669"/>
    <property type="project" value="InterPro"/>
</dbReference>
<dbReference type="SFLD" id="SFLDG01082">
    <property type="entry name" value="B12-binding_domain_containing"/>
    <property type="match status" value="1"/>
</dbReference>
<evidence type="ECO:0000313" key="2">
    <source>
        <dbReference type="EMBL" id="AIC15010.1"/>
    </source>
</evidence>
<dbReference type="GO" id="GO:0003824">
    <property type="term" value="F:catalytic activity"/>
    <property type="evidence" value="ECO:0007669"/>
    <property type="project" value="InterPro"/>
</dbReference>
<dbReference type="EMBL" id="CP007536">
    <property type="protein sequence ID" value="AIC15010.1"/>
    <property type="molecule type" value="Genomic_DNA"/>
</dbReference>
<dbReference type="Gene3D" id="3.80.30.20">
    <property type="entry name" value="tm_1862 like domain"/>
    <property type="match status" value="1"/>
</dbReference>
<accession>A0A060HI89</accession>
<protein>
    <submittedName>
        <fullName evidence="2">Putative radical SAM domain protein</fullName>
    </submittedName>
</protein>
<dbReference type="KEGG" id="nvn:NVIE_007950"/>
<dbReference type="InterPro" id="IPR058240">
    <property type="entry name" value="rSAM_sf"/>
</dbReference>
<dbReference type="HOGENOM" id="CLU_032214_0_0_2"/>
<dbReference type="AlphaFoldDB" id="A0A060HI89"/>
<dbReference type="SMART" id="SM00729">
    <property type="entry name" value="Elp3"/>
    <property type="match status" value="1"/>
</dbReference>
<sequence length="527" mass="59205">MVVSGGKRIVLTADRSLMTNYRGNFLYGFIACGPYELVPEFVFDKIFCPSVETDNATGGVKVAQCGLRRIEGALLKEYKRDDIFLAHPEMLEKCIGPETKVVGINVMDPLGMAPVTTTMSPEKLSYVAMKFKKMCASIIQLKKKYNFKVVVGGNGSWELAKPDRMKIHGIDTVVIGEADELALDLFHDLEAGDAPELLHTFVRNIENVPMMQGPTVNSLIEAMRGCGRGCDFCDVNKRTKKDFPLERLQQEAKLNLDYGFDSIWLQSDEMLLYGCDNKDFVPNADAITHLWSGLKSTGARFVGTTHMTLSAVASSPDLIKKLSQINEMDVAGGRWLATNLGIETVAPRMVKKHLGVKTKPFQPEEWGAVVREGCKILNDNHWFPALTLIIGWPDETPDETQYTIDLIEDFKQTNMRGIVAPLLYQDFSEKNSMHFGNLNEAQFTLFWMCWQHNLRVINDIIPIIIRNKSYGPMMKVFMALLIKAGTWAIMKYLRGLSKDLFAGQLPEDIVARYTNKRSVTAPLPKKL</sequence>
<dbReference type="SFLD" id="SFLDS00029">
    <property type="entry name" value="Radical_SAM"/>
    <property type="match status" value="1"/>
</dbReference>
<dbReference type="InterPro" id="IPR006638">
    <property type="entry name" value="Elp3/MiaA/NifB-like_rSAM"/>
</dbReference>
<dbReference type="PANTHER" id="PTHR42731:SF4">
    <property type="entry name" value="RADICAL SAM DOMAIN PROTEIN"/>
    <property type="match status" value="1"/>
</dbReference>
<feature type="domain" description="Elp3/MiaA/NifB-like radical SAM core" evidence="1">
    <location>
        <begin position="216"/>
        <end position="466"/>
    </location>
</feature>